<dbReference type="InterPro" id="IPR002772">
    <property type="entry name" value="Glyco_hydro_3_C"/>
</dbReference>
<proteinExistence type="inferred from homology"/>
<dbReference type="InterPro" id="IPR037524">
    <property type="entry name" value="PA14/GLEYA"/>
</dbReference>
<dbReference type="InterPro" id="IPR019800">
    <property type="entry name" value="Glyco_hydro_3_AS"/>
</dbReference>
<evidence type="ECO:0000256" key="2">
    <source>
        <dbReference type="ARBA" id="ARBA00022801"/>
    </source>
</evidence>
<evidence type="ECO:0000313" key="5">
    <source>
        <dbReference type="EMBL" id="MXV18986.1"/>
    </source>
</evidence>
<dbReference type="Pfam" id="PF00933">
    <property type="entry name" value="Glyco_hydro_3"/>
    <property type="match status" value="1"/>
</dbReference>
<dbReference type="Gene3D" id="3.40.50.1700">
    <property type="entry name" value="Glycoside hydrolase family 3 C-terminal domain"/>
    <property type="match status" value="1"/>
</dbReference>
<dbReference type="FunFam" id="2.60.40.10:FF:000495">
    <property type="entry name" value="Periplasmic beta-glucosidase"/>
    <property type="match status" value="1"/>
</dbReference>
<dbReference type="PROSITE" id="PS00775">
    <property type="entry name" value="GLYCOSYL_HYDROL_F3"/>
    <property type="match status" value="1"/>
</dbReference>
<dbReference type="SUPFAM" id="SSF51445">
    <property type="entry name" value="(Trans)glycosidases"/>
    <property type="match status" value="1"/>
</dbReference>
<dbReference type="AlphaFoldDB" id="A0A6I4YG95"/>
<dbReference type="EMBL" id="WVHK01000011">
    <property type="protein sequence ID" value="MXV18986.1"/>
    <property type="molecule type" value="Genomic_DNA"/>
</dbReference>
<dbReference type="SUPFAM" id="SSF52279">
    <property type="entry name" value="Beta-D-glucan exohydrolase, C-terminal domain"/>
    <property type="match status" value="1"/>
</dbReference>
<dbReference type="Gene3D" id="2.60.120.260">
    <property type="entry name" value="Galactose-binding domain-like"/>
    <property type="match status" value="1"/>
</dbReference>
<feature type="domain" description="PA14" evidence="4">
    <location>
        <begin position="394"/>
        <end position="551"/>
    </location>
</feature>
<dbReference type="SMART" id="SM01217">
    <property type="entry name" value="Fn3_like"/>
    <property type="match status" value="1"/>
</dbReference>
<dbReference type="PRINTS" id="PR00133">
    <property type="entry name" value="GLHYDRLASE3"/>
</dbReference>
<dbReference type="Pfam" id="PF14310">
    <property type="entry name" value="Fn3-like"/>
    <property type="match status" value="1"/>
</dbReference>
<dbReference type="InterPro" id="IPR001764">
    <property type="entry name" value="Glyco_hydro_3_N"/>
</dbReference>
<dbReference type="Gene3D" id="2.60.40.10">
    <property type="entry name" value="Immunoglobulins"/>
    <property type="match status" value="1"/>
</dbReference>
<dbReference type="PANTHER" id="PTHR42715">
    <property type="entry name" value="BETA-GLUCOSIDASE"/>
    <property type="match status" value="1"/>
</dbReference>
<evidence type="ECO:0000313" key="6">
    <source>
        <dbReference type="Proteomes" id="UP000430519"/>
    </source>
</evidence>
<dbReference type="Gene3D" id="3.20.20.300">
    <property type="entry name" value="Glycoside hydrolase, family 3, N-terminal domain"/>
    <property type="match status" value="1"/>
</dbReference>
<evidence type="ECO:0000256" key="3">
    <source>
        <dbReference type="RuleBase" id="RU361161"/>
    </source>
</evidence>
<reference evidence="5 6" key="1">
    <citation type="submission" date="2019-11" db="EMBL/GenBank/DDBJ databases">
        <title>Genome sequence of Deinococcus xianganensis Y35, AI-2 producing algicidal bacterium, isolated from lake water.</title>
        <authorList>
            <person name="Li Y."/>
        </authorList>
    </citation>
    <scope>NUCLEOTIDE SEQUENCE [LARGE SCALE GENOMIC DNA]</scope>
    <source>
        <strain evidence="5 6">Y35</strain>
    </source>
</reference>
<dbReference type="Proteomes" id="UP000430519">
    <property type="component" value="Unassembled WGS sequence"/>
</dbReference>
<keyword evidence="3" id="KW-0326">Glycosidase</keyword>
<dbReference type="RefSeq" id="WP_160977274.1">
    <property type="nucleotide sequence ID" value="NZ_WVHK01000011.1"/>
</dbReference>
<dbReference type="GO" id="GO:0008422">
    <property type="term" value="F:beta-glucosidase activity"/>
    <property type="evidence" value="ECO:0007669"/>
    <property type="project" value="TreeGrafter"/>
</dbReference>
<comment type="caution">
    <text evidence="5">The sequence shown here is derived from an EMBL/GenBank/DDBJ whole genome shotgun (WGS) entry which is preliminary data.</text>
</comment>
<dbReference type="Pfam" id="PF07691">
    <property type="entry name" value="PA14"/>
    <property type="match status" value="1"/>
</dbReference>
<dbReference type="InterPro" id="IPR026891">
    <property type="entry name" value="Fn3-like"/>
</dbReference>
<accession>A0A6I4YG95</accession>
<sequence length="836" mass="89282">MTQTVTPTHPDPDALLDQLTLEEQVALLSGADAWRTAAVPRLNIPPLKVSDGPAGVRGGGPLIGGRRTAAYPVGIALGATWNPDLLREVGLSLAREARDKGATVLLAPTINVFRSSLNGRNFENYAEDPVLTGRLAAAYVQGLQAGGVGATPKHFAGNESEFQRGTIDSVIDERTLRELYLRPFEIVVKEAQPWAIMTAYNRLNGPYCSQHPWLLQKVLRREWGFSGLVMSDWGGTHSADEGVLAGLDLEMPGPAVARQPLLAQAQADPEVRAGVRERARAVLHLLARTGTLDEPLDVTDDHERDTEYPETRALIRRAGAEGLVLLKNSGGALPLPAGARVAVIGPNAEAAQVMGGGSAQMNAHRRVSPAEGLREGGRVNVVGSAEGTGNERYLPVPQVETRIEYRDQAGGPVIGQDTRPQAEVMFFGLPDGVNPDADGVNPDAFHATLTVTVNAPHDGEYEVSLGSAGLSRLSVDGQPTVNNWEDWQVGELYFSFGSGERRAPVHLSAGRHTLSVEYTPHVMDIGITPFNAVRVGFRARPDGDRLARAVALAAQADWVVLCVGTTGEWETEGVDRAGLTLPGDQDALVEAVLDVNPNVVVVLQTGGPVEMPWLSRAPAVMQAWFAGQEVGHAVADVLTGLAEPGGRLPQTFPHSLADDPTHPLTPDVQYPGEDGRVEYREGLYTGYRHVDRSGVTPMFPFGFGLSFTTFTLGAAQLHAPAFPQDAATVTVPVTNAGARPGSTVAQLYVQPPQGRADRPLKELRAFAKVHLNPGETGDAVLTVTPRDLAYFDVAAQAWVAGPGEYVLHVGQSSADLSTQVTLTLPHEWREALPDTD</sequence>
<organism evidence="5 6">
    <name type="scientific">Deinococcus xianganensis</name>
    <dbReference type="NCBI Taxonomy" id="1507289"/>
    <lineage>
        <taxon>Bacteria</taxon>
        <taxon>Thermotogati</taxon>
        <taxon>Deinococcota</taxon>
        <taxon>Deinococci</taxon>
        <taxon>Deinococcales</taxon>
        <taxon>Deinococcaceae</taxon>
        <taxon>Deinococcus</taxon>
    </lineage>
</organism>
<dbReference type="InterPro" id="IPR036962">
    <property type="entry name" value="Glyco_hydro_3_N_sf"/>
</dbReference>
<dbReference type="InterPro" id="IPR011658">
    <property type="entry name" value="PA14_dom"/>
</dbReference>
<keyword evidence="6" id="KW-1185">Reference proteome</keyword>
<dbReference type="InterPro" id="IPR036881">
    <property type="entry name" value="Glyco_hydro_3_C_sf"/>
</dbReference>
<comment type="similarity">
    <text evidence="1 3">Belongs to the glycosyl hydrolase 3 family.</text>
</comment>
<dbReference type="InterPro" id="IPR017853">
    <property type="entry name" value="GH"/>
</dbReference>
<dbReference type="PANTHER" id="PTHR42715:SF3">
    <property type="entry name" value="BETA-GLUCOSIDASE B-RELATED"/>
    <property type="match status" value="1"/>
</dbReference>
<dbReference type="GO" id="GO:0009251">
    <property type="term" value="P:glucan catabolic process"/>
    <property type="evidence" value="ECO:0007669"/>
    <property type="project" value="TreeGrafter"/>
</dbReference>
<name>A0A6I4YG95_9DEIO</name>
<keyword evidence="2 3" id="KW-0378">Hydrolase</keyword>
<gene>
    <name evidence="5" type="ORF">GLX28_04950</name>
</gene>
<protein>
    <submittedName>
        <fullName evidence="5">Beta-glucosidase</fullName>
    </submittedName>
</protein>
<dbReference type="SMART" id="SM00758">
    <property type="entry name" value="PA14"/>
    <property type="match status" value="1"/>
</dbReference>
<dbReference type="PROSITE" id="PS51820">
    <property type="entry name" value="PA14"/>
    <property type="match status" value="1"/>
</dbReference>
<dbReference type="InterPro" id="IPR013783">
    <property type="entry name" value="Ig-like_fold"/>
</dbReference>
<evidence type="ECO:0000256" key="1">
    <source>
        <dbReference type="ARBA" id="ARBA00005336"/>
    </source>
</evidence>
<evidence type="ECO:0000259" key="4">
    <source>
        <dbReference type="PROSITE" id="PS51820"/>
    </source>
</evidence>
<dbReference type="Pfam" id="PF01915">
    <property type="entry name" value="Glyco_hydro_3_C"/>
    <property type="match status" value="1"/>
</dbReference>
<dbReference type="InterPro" id="IPR050288">
    <property type="entry name" value="Cellulose_deg_GH3"/>
</dbReference>